<feature type="coiled-coil region" evidence="2">
    <location>
        <begin position="571"/>
        <end position="631"/>
    </location>
</feature>
<feature type="transmembrane region" description="Helical" evidence="4">
    <location>
        <begin position="24"/>
        <end position="43"/>
    </location>
</feature>
<dbReference type="eggNOG" id="KOG2101">
    <property type="taxonomic scope" value="Eukaryota"/>
</dbReference>
<accession>G3AIN9</accession>
<dbReference type="OMA" id="AMYVVEV"/>
<dbReference type="EMBL" id="GL996500">
    <property type="protein sequence ID" value="EGW34455.1"/>
    <property type="molecule type" value="Genomic_DNA"/>
</dbReference>
<evidence type="ECO:0000259" key="7">
    <source>
        <dbReference type="PROSITE" id="PS51207"/>
    </source>
</evidence>
<dbReference type="AlphaFoldDB" id="G3AIN9"/>
<dbReference type="FunCoup" id="G3AIN9">
    <property type="interactions" value="37"/>
</dbReference>
<evidence type="ECO:0000256" key="3">
    <source>
        <dbReference type="SAM" id="MobiDB-lite"/>
    </source>
</evidence>
<comment type="similarity">
    <text evidence="1">Belongs to the sorting nexin family.</text>
</comment>
<evidence type="ECO:0008006" key="10">
    <source>
        <dbReference type="Google" id="ProtNLM"/>
    </source>
</evidence>
<name>G3AIN9_SPAPN</name>
<dbReference type="HOGENOM" id="CLU_002131_1_0_1"/>
<dbReference type="CDD" id="cd06876">
    <property type="entry name" value="PX_MDM1p"/>
    <property type="match status" value="1"/>
</dbReference>
<feature type="domain" description="PX" evidence="6">
    <location>
        <begin position="646"/>
        <end position="766"/>
    </location>
</feature>
<dbReference type="Pfam" id="PF08628">
    <property type="entry name" value="Nexin_C"/>
    <property type="match status" value="1"/>
</dbReference>
<dbReference type="PROSITE" id="PS50132">
    <property type="entry name" value="RGS"/>
    <property type="match status" value="1"/>
</dbReference>
<dbReference type="InterPro" id="IPR003114">
    <property type="entry name" value="Phox_assoc"/>
</dbReference>
<dbReference type="SMART" id="SM00315">
    <property type="entry name" value="RGS"/>
    <property type="match status" value="1"/>
</dbReference>
<keyword evidence="9" id="KW-1185">Reference proteome</keyword>
<feature type="region of interest" description="Disordered" evidence="3">
    <location>
        <begin position="518"/>
        <end position="561"/>
    </location>
</feature>
<evidence type="ECO:0000259" key="5">
    <source>
        <dbReference type="PROSITE" id="PS50132"/>
    </source>
</evidence>
<evidence type="ECO:0000313" key="9">
    <source>
        <dbReference type="Proteomes" id="UP000000709"/>
    </source>
</evidence>
<organism evidence="9">
    <name type="scientific">Spathaspora passalidarum (strain NRRL Y-27907 / 11-Y1)</name>
    <dbReference type="NCBI Taxonomy" id="619300"/>
    <lineage>
        <taxon>Eukaryota</taxon>
        <taxon>Fungi</taxon>
        <taxon>Dikarya</taxon>
        <taxon>Ascomycota</taxon>
        <taxon>Saccharomycotina</taxon>
        <taxon>Pichiomycetes</taxon>
        <taxon>Debaryomycetaceae</taxon>
        <taxon>Spathaspora</taxon>
    </lineage>
</organism>
<dbReference type="InterPro" id="IPR044926">
    <property type="entry name" value="RGS_subdomain_2"/>
</dbReference>
<keyword evidence="4" id="KW-1133">Transmembrane helix</keyword>
<dbReference type="InParanoid" id="G3AIN9"/>
<dbReference type="Proteomes" id="UP000000709">
    <property type="component" value="Unassembled WGS sequence"/>
</dbReference>
<dbReference type="Gene3D" id="3.30.1520.10">
    <property type="entry name" value="Phox-like domain"/>
    <property type="match status" value="1"/>
</dbReference>
<dbReference type="InterPro" id="IPR001683">
    <property type="entry name" value="PX_dom"/>
</dbReference>
<evidence type="ECO:0000256" key="2">
    <source>
        <dbReference type="SAM" id="Coils"/>
    </source>
</evidence>
<evidence type="ECO:0000313" key="8">
    <source>
        <dbReference type="EMBL" id="EGW34455.1"/>
    </source>
</evidence>
<dbReference type="Pfam" id="PF00615">
    <property type="entry name" value="RGS"/>
    <property type="match status" value="1"/>
</dbReference>
<keyword evidence="4" id="KW-0812">Transmembrane</keyword>
<feature type="domain" description="RGS" evidence="5">
    <location>
        <begin position="342"/>
        <end position="470"/>
    </location>
</feature>
<dbReference type="InterPro" id="IPR036871">
    <property type="entry name" value="PX_dom_sf"/>
</dbReference>
<evidence type="ECO:0000256" key="4">
    <source>
        <dbReference type="SAM" id="Phobius"/>
    </source>
</evidence>
<dbReference type="Gene3D" id="1.10.167.10">
    <property type="entry name" value="Regulator of G-protein Signalling 4, domain 2"/>
    <property type="match status" value="1"/>
</dbReference>
<dbReference type="SUPFAM" id="SSF48097">
    <property type="entry name" value="Regulator of G-protein signaling, RGS"/>
    <property type="match status" value="1"/>
</dbReference>
<dbReference type="InterPro" id="IPR016137">
    <property type="entry name" value="RGS"/>
</dbReference>
<keyword evidence="2" id="KW-0175">Coiled coil</keyword>
<feature type="domain" description="PXA" evidence="7">
    <location>
        <begin position="90"/>
        <end position="279"/>
    </location>
</feature>
<dbReference type="PROSITE" id="PS51207">
    <property type="entry name" value="PXA"/>
    <property type="match status" value="1"/>
</dbReference>
<dbReference type="PANTHER" id="PTHR22775">
    <property type="entry name" value="SORTING NEXIN"/>
    <property type="match status" value="1"/>
</dbReference>
<evidence type="ECO:0000256" key="1">
    <source>
        <dbReference type="ARBA" id="ARBA00010883"/>
    </source>
</evidence>
<dbReference type="InterPro" id="IPR036305">
    <property type="entry name" value="RGS_sf"/>
</dbReference>
<dbReference type="PANTHER" id="PTHR22775:SF3">
    <property type="entry name" value="SORTING NEXIN-13"/>
    <property type="match status" value="1"/>
</dbReference>
<dbReference type="GO" id="GO:0035091">
    <property type="term" value="F:phosphatidylinositol binding"/>
    <property type="evidence" value="ECO:0007669"/>
    <property type="project" value="InterPro"/>
</dbReference>
<protein>
    <recommendedName>
        <fullName evidence="10">Intermediate filament protein</fullName>
    </recommendedName>
</protein>
<dbReference type="STRING" id="619300.G3AIN9"/>
<dbReference type="SMART" id="SM00313">
    <property type="entry name" value="PXA"/>
    <property type="match status" value="1"/>
</dbReference>
<dbReference type="Pfam" id="PF00787">
    <property type="entry name" value="PX"/>
    <property type="match status" value="1"/>
</dbReference>
<reference evidence="8 9" key="1">
    <citation type="journal article" date="2011" name="Proc. Natl. Acad. Sci. U.S.A.">
        <title>Comparative genomics of xylose-fermenting fungi for enhanced biofuel production.</title>
        <authorList>
            <person name="Wohlbach D.J."/>
            <person name="Kuo A."/>
            <person name="Sato T.K."/>
            <person name="Potts K.M."/>
            <person name="Salamov A.A."/>
            <person name="LaButti K.M."/>
            <person name="Sun H."/>
            <person name="Clum A."/>
            <person name="Pangilinan J.L."/>
            <person name="Lindquist E.A."/>
            <person name="Lucas S."/>
            <person name="Lapidus A."/>
            <person name="Jin M."/>
            <person name="Gunawan C."/>
            <person name="Balan V."/>
            <person name="Dale B.E."/>
            <person name="Jeffries T.W."/>
            <person name="Zinkel R."/>
            <person name="Barry K.W."/>
            <person name="Grigoriev I.V."/>
            <person name="Gasch A.P."/>
        </authorList>
    </citation>
    <scope>NUCLEOTIDE SEQUENCE [LARGE SCALE GENOMIC DNA]</scope>
    <source>
        <strain evidence="9">NRRL Y-27907 / 11-Y1</strain>
    </source>
</reference>
<dbReference type="PROSITE" id="PS50195">
    <property type="entry name" value="PX"/>
    <property type="match status" value="1"/>
</dbReference>
<proteinExistence type="inferred from homology"/>
<dbReference type="RefSeq" id="XP_007374039.1">
    <property type="nucleotide sequence ID" value="XM_007373977.1"/>
</dbReference>
<dbReference type="OrthoDB" id="120967at2759"/>
<dbReference type="InterPro" id="IPR013937">
    <property type="entry name" value="Sorting_nexin_C"/>
</dbReference>
<sequence length="986" mass="114105">MSFLSVKIGTIIILWYIMSYKVSFGVFILGSLTAITSIGYLILTFKPRRRLTQAPSKHNRFKFTLPEQWQIELKSFETDKQELHKPTTDSLIISTVLDELIQLIIKEFIQSWYKEITQSSLVTDSIAIEIKQVIRNIIDRLEKIDFTKLLVSRILPIIQDHFQASSQAENYVKAKGNFSKFDSRDFQLAVAQQYKRGKLHRAVTVASAQPLDINQKKYLRGKIGACLPFILSDNERDNEVGVSLVTEIIACTVLSNIVNLVTEADFYNVIIVKLIGDNLRRRDQVKQLRAALEEHTQLKRPLKEVPNFDVDIDSLSTSIETTTDITSKKQQLTLSNLKGSITLRDILSNPSKLIIFREFLTKKVKESFVDFWSSVEAIKSPLEEETTLLLEYTDINDIHDIYSRYIEPGIIRANNKEIFVDLFNSKEEDKLNLYHEARTYLLQLQQEVYSIIDNEYLPLFKESEFFENLITGNNESSQPVPVNPEIVHAVESAFSQIMSKQEIQDEQMMSKKELFESSSSLFDEEDDDDNQSNRKLFDSDEESDSDSLNFDSDTPAPSLTDSELQLAAPGNLNLAEEIRKLNDESDNLHRQMAVLEPLIIKAELTNNLSELKVLQRSKQALIREINFKELQKQQYIVQENDNSLYGKSRVCIQSYISSNENNKEFTLYIIEVQKYSNDDPNITTAGWVVARRFSQFYRLHEYLKLKYPSVAHIKFPKRSMLKFQHQQLIEIRQKALERYLQELIKIPEICSNKAFRSFLSSENFSLHKNQPFGDAEFLANKWYRGIYDKFMPISGSHDIPNNPIEAESQIVENIRDMEKELKQFDEGTNTKTTVFVKPICDLLITVFRLSNSKSWLRGRALVVILQQLFGTTIEKKVYQTEAQFKTEQNLLELVLLLKNTIFPNGKFKDPPVLRTLYQQSNTRQEAKGLWSVFMYETCSTIFGTSNTTFASNALFRMIQNDYLNKHLVFEIFDELFNEIFPEVANS</sequence>
<dbReference type="Pfam" id="PF02194">
    <property type="entry name" value="PXA"/>
    <property type="match status" value="1"/>
</dbReference>
<dbReference type="SMART" id="SM00312">
    <property type="entry name" value="PX"/>
    <property type="match status" value="1"/>
</dbReference>
<keyword evidence="4" id="KW-0472">Membrane</keyword>
<dbReference type="KEGG" id="spaa:SPAPADRAFT_149358"/>
<evidence type="ECO:0000259" key="6">
    <source>
        <dbReference type="PROSITE" id="PS50195"/>
    </source>
</evidence>
<dbReference type="GeneID" id="18870822"/>
<gene>
    <name evidence="8" type="ORF">SPAPADRAFT_149358</name>
</gene>
<dbReference type="SUPFAM" id="SSF64268">
    <property type="entry name" value="PX domain"/>
    <property type="match status" value="1"/>
</dbReference>